<comment type="caution">
    <text evidence="2">The sequence shown here is derived from an EMBL/GenBank/DDBJ whole genome shotgun (WGS) entry which is preliminary data.</text>
</comment>
<dbReference type="AlphaFoldDB" id="A0A2J8J792"/>
<evidence type="ECO:0000313" key="2">
    <source>
        <dbReference type="EMBL" id="PNI18640.1"/>
    </source>
</evidence>
<feature type="non-terminal residue" evidence="2">
    <location>
        <position position="198"/>
    </location>
</feature>
<gene>
    <name evidence="2" type="ORF">CK820_G0050248</name>
</gene>
<reference evidence="2 3" key="1">
    <citation type="submission" date="2017-12" db="EMBL/GenBank/DDBJ databases">
        <title>High-resolution comparative analysis of great ape genomes.</title>
        <authorList>
            <person name="Pollen A."/>
            <person name="Hastie A."/>
            <person name="Hormozdiari F."/>
            <person name="Dougherty M."/>
            <person name="Liu R."/>
            <person name="Chaisson M."/>
            <person name="Hoppe E."/>
            <person name="Hill C."/>
            <person name="Pang A."/>
            <person name="Hillier L."/>
            <person name="Baker C."/>
            <person name="Armstrong J."/>
            <person name="Shendure J."/>
            <person name="Paten B."/>
            <person name="Wilson R."/>
            <person name="Chao H."/>
            <person name="Schneider V."/>
            <person name="Ventura M."/>
            <person name="Kronenberg Z."/>
            <person name="Murali S."/>
            <person name="Gordon D."/>
            <person name="Cantsilieris S."/>
            <person name="Munson K."/>
            <person name="Nelson B."/>
            <person name="Raja A."/>
            <person name="Underwood J."/>
            <person name="Diekhans M."/>
            <person name="Fiddes I."/>
            <person name="Haussler D."/>
            <person name="Eichler E."/>
        </authorList>
    </citation>
    <scope>NUCLEOTIDE SEQUENCE [LARGE SCALE GENOMIC DNA]</scope>
    <source>
        <strain evidence="2">Yerkes chimp pedigree #C0471</strain>
    </source>
</reference>
<proteinExistence type="predicted"/>
<organism evidence="2 3">
    <name type="scientific">Pan troglodytes</name>
    <name type="common">Chimpanzee</name>
    <dbReference type="NCBI Taxonomy" id="9598"/>
    <lineage>
        <taxon>Eukaryota</taxon>
        <taxon>Metazoa</taxon>
        <taxon>Chordata</taxon>
        <taxon>Craniata</taxon>
        <taxon>Vertebrata</taxon>
        <taxon>Euteleostomi</taxon>
        <taxon>Mammalia</taxon>
        <taxon>Eutheria</taxon>
        <taxon>Euarchontoglires</taxon>
        <taxon>Primates</taxon>
        <taxon>Haplorrhini</taxon>
        <taxon>Catarrhini</taxon>
        <taxon>Hominidae</taxon>
        <taxon>Pan</taxon>
    </lineage>
</organism>
<accession>A0A2J8J792</accession>
<evidence type="ECO:0000313" key="3">
    <source>
        <dbReference type="Proteomes" id="UP000236370"/>
    </source>
</evidence>
<dbReference type="EMBL" id="NBAG03000509">
    <property type="protein sequence ID" value="PNI18640.1"/>
    <property type="molecule type" value="Genomic_DNA"/>
</dbReference>
<protein>
    <submittedName>
        <fullName evidence="2">ULK2 isoform 5</fullName>
    </submittedName>
</protein>
<feature type="region of interest" description="Disordered" evidence="1">
    <location>
        <begin position="1"/>
        <end position="38"/>
    </location>
</feature>
<feature type="non-terminal residue" evidence="2">
    <location>
        <position position="1"/>
    </location>
</feature>
<evidence type="ECO:0000256" key="1">
    <source>
        <dbReference type="SAM" id="MobiDB-lite"/>
    </source>
</evidence>
<feature type="compositionally biased region" description="Polar residues" evidence="1">
    <location>
        <begin position="1"/>
        <end position="24"/>
    </location>
</feature>
<sequence>AEQQSKAVFGRSVSTGKLSDQQGKTPICRHQGSTDSLNTERPMDIGSPPHSAAAPTCTHMFLRTRTTSVGPSNSGGSLCAMSGRVCVGSPPGPGFGSSPPGAEAAPSLRYVPYGASPPSLEGLITFEAPELPEETLMEREHTDTLRHLNVMLMFTECVLDLTAMRGGNPELCTSAVSLYQIQESVVVDQISQLSKDWG</sequence>
<dbReference type="Proteomes" id="UP000236370">
    <property type="component" value="Unassembled WGS sequence"/>
</dbReference>
<name>A0A2J8J792_PANTR</name>